<dbReference type="EMBL" id="JAEFCI010001201">
    <property type="protein sequence ID" value="KAG5463065.1"/>
    <property type="molecule type" value="Genomic_DNA"/>
</dbReference>
<accession>A0A8H8A183</accession>
<proteinExistence type="predicted"/>
<evidence type="ECO:0000313" key="1">
    <source>
        <dbReference type="EMBL" id="KAG5463065.1"/>
    </source>
</evidence>
<sequence>MASSSCGTWNQGTRSSTCPTRSLACAAARSARSKRSCS</sequence>
<dbReference type="AlphaFoldDB" id="A0A8H8A183"/>
<protein>
    <submittedName>
        <fullName evidence="1">Uncharacterized protein</fullName>
    </submittedName>
</protein>
<evidence type="ECO:0000313" key="2">
    <source>
        <dbReference type="Proteomes" id="UP000673691"/>
    </source>
</evidence>
<organism evidence="1 2">
    <name type="scientific">Olpidium bornovanus</name>
    <dbReference type="NCBI Taxonomy" id="278681"/>
    <lineage>
        <taxon>Eukaryota</taxon>
        <taxon>Fungi</taxon>
        <taxon>Fungi incertae sedis</taxon>
        <taxon>Olpidiomycota</taxon>
        <taxon>Olpidiomycotina</taxon>
        <taxon>Olpidiomycetes</taxon>
        <taxon>Olpidiales</taxon>
        <taxon>Olpidiaceae</taxon>
        <taxon>Olpidium</taxon>
    </lineage>
</organism>
<keyword evidence="2" id="KW-1185">Reference proteome</keyword>
<gene>
    <name evidence="1" type="ORF">BJ554DRAFT_2030</name>
</gene>
<reference evidence="1 2" key="1">
    <citation type="journal article" name="Sci. Rep.">
        <title>Genome-scale phylogenetic analyses confirm Olpidium as the closest living zoosporic fungus to the non-flagellated, terrestrial fungi.</title>
        <authorList>
            <person name="Chang Y."/>
            <person name="Rochon D."/>
            <person name="Sekimoto S."/>
            <person name="Wang Y."/>
            <person name="Chovatia M."/>
            <person name="Sandor L."/>
            <person name="Salamov A."/>
            <person name="Grigoriev I.V."/>
            <person name="Stajich J.E."/>
            <person name="Spatafora J.W."/>
        </authorList>
    </citation>
    <scope>NUCLEOTIDE SEQUENCE [LARGE SCALE GENOMIC DNA]</scope>
    <source>
        <strain evidence="1">S191</strain>
    </source>
</reference>
<name>A0A8H8A183_9FUNG</name>
<dbReference type="Proteomes" id="UP000673691">
    <property type="component" value="Unassembled WGS sequence"/>
</dbReference>
<comment type="caution">
    <text evidence="1">The sequence shown here is derived from an EMBL/GenBank/DDBJ whole genome shotgun (WGS) entry which is preliminary data.</text>
</comment>